<comment type="caution">
    <text evidence="2">The sequence shown here is derived from an EMBL/GenBank/DDBJ whole genome shotgun (WGS) entry which is preliminary data.</text>
</comment>
<dbReference type="EMBL" id="JAHGUI010000071">
    <property type="protein sequence ID" value="MBT2920153.1"/>
    <property type="molecule type" value="Genomic_DNA"/>
</dbReference>
<dbReference type="AlphaFoldDB" id="A0ABD4QY66"/>
<proteinExistence type="predicted"/>
<protein>
    <recommendedName>
        <fullName evidence="4">Holin</fullName>
    </recommendedName>
</protein>
<dbReference type="RefSeq" id="WP_017042796.1">
    <property type="nucleotide sequence ID" value="NZ_RDOK01000018.1"/>
</dbReference>
<sequence>MRMNEKISSAMSNWWNVSIAFLGGVSADAWMVIIAFGGMLLTAWINNYWQKKRFQAEFGNEQGK</sequence>
<keyword evidence="1" id="KW-1133">Transmembrane helix</keyword>
<evidence type="ECO:0008006" key="4">
    <source>
        <dbReference type="Google" id="ProtNLM"/>
    </source>
</evidence>
<evidence type="ECO:0000313" key="3">
    <source>
        <dbReference type="Proteomes" id="UP000078309"/>
    </source>
</evidence>
<gene>
    <name evidence="2" type="ORF">PL14_15870</name>
</gene>
<reference evidence="2 3" key="1">
    <citation type="journal article" date="2017" name="J. Fish Dis.">
        <title>Comparative assessment of Vibrio virulence in marine fish larvae.</title>
        <authorList>
            <person name="Ronneseth A."/>
            <person name="Castillo D."/>
            <person name="D'Alvise P."/>
            <person name="Tonnesen O."/>
            <person name="Haugland G."/>
            <person name="Grotkjaer T."/>
            <person name="Engell-Sorensen K."/>
            <person name="Norremark L."/>
            <person name="Bergh O."/>
            <person name="Wergeland H.I."/>
            <person name="Gram L."/>
        </authorList>
    </citation>
    <scope>NUCLEOTIDE SEQUENCE [LARGE SCALE GENOMIC DNA]</scope>
    <source>
        <strain evidence="2 3">90-11-286</strain>
    </source>
</reference>
<evidence type="ECO:0000313" key="2">
    <source>
        <dbReference type="EMBL" id="MBT2920153.1"/>
    </source>
</evidence>
<dbReference type="Proteomes" id="UP000078309">
    <property type="component" value="Unassembled WGS sequence"/>
</dbReference>
<keyword evidence="1" id="KW-0812">Transmembrane</keyword>
<organism evidence="2 3">
    <name type="scientific">Vibrio anguillarum</name>
    <name type="common">Listonella anguillarum</name>
    <dbReference type="NCBI Taxonomy" id="55601"/>
    <lineage>
        <taxon>Bacteria</taxon>
        <taxon>Pseudomonadati</taxon>
        <taxon>Pseudomonadota</taxon>
        <taxon>Gammaproteobacteria</taxon>
        <taxon>Vibrionales</taxon>
        <taxon>Vibrionaceae</taxon>
        <taxon>Vibrio</taxon>
    </lineage>
</organism>
<keyword evidence="1" id="KW-0472">Membrane</keyword>
<accession>A0ABD4QY66</accession>
<name>A0ABD4QY66_VIBAN</name>
<feature type="transmembrane region" description="Helical" evidence="1">
    <location>
        <begin position="20"/>
        <end position="45"/>
    </location>
</feature>
<evidence type="ECO:0000256" key="1">
    <source>
        <dbReference type="SAM" id="Phobius"/>
    </source>
</evidence>